<dbReference type="Proteomes" id="UP000274578">
    <property type="component" value="Chromosome 1"/>
</dbReference>
<dbReference type="InterPro" id="IPR000873">
    <property type="entry name" value="AMP-dep_synth/lig_dom"/>
</dbReference>
<organism evidence="2 3">
    <name type="scientific">Segatella oris</name>
    <dbReference type="NCBI Taxonomy" id="28135"/>
    <lineage>
        <taxon>Bacteria</taxon>
        <taxon>Pseudomonadati</taxon>
        <taxon>Bacteroidota</taxon>
        <taxon>Bacteroidia</taxon>
        <taxon>Bacteroidales</taxon>
        <taxon>Prevotellaceae</taxon>
        <taxon>Segatella</taxon>
    </lineage>
</organism>
<accession>A0A3S4TDH5</accession>
<reference evidence="2 3" key="1">
    <citation type="submission" date="2018-12" db="EMBL/GenBank/DDBJ databases">
        <authorList>
            <consortium name="Pathogen Informatics"/>
        </authorList>
    </citation>
    <scope>NUCLEOTIDE SEQUENCE [LARGE SCALE GENOMIC DNA]</scope>
    <source>
        <strain evidence="2 3">NCTC13071</strain>
    </source>
</reference>
<dbReference type="GO" id="GO:0044550">
    <property type="term" value="P:secondary metabolite biosynthetic process"/>
    <property type="evidence" value="ECO:0007669"/>
    <property type="project" value="TreeGrafter"/>
</dbReference>
<dbReference type="Gene3D" id="3.40.50.12780">
    <property type="entry name" value="N-terminal domain of ligase-like"/>
    <property type="match status" value="1"/>
</dbReference>
<dbReference type="GO" id="GO:0005737">
    <property type="term" value="C:cytoplasm"/>
    <property type="evidence" value="ECO:0007669"/>
    <property type="project" value="TreeGrafter"/>
</dbReference>
<sequence>MIKESQNAQLVALLHDSLLAHTSQNAFCIDDKMWTYGQLMKRVAAIRCAVRECESIIGLVANDDLNTYASILALWMEGRCYVPLHPLQPLQRCNDIISQVDIKTILDSGESTRYDSEGVIMTAQLPDADKLDAPCEVDKDAPAYILFTSGTTGRPKGVPVTFGNVEAFLEAFAQLGISLLPEDRCLQMFDLTFDLSVGSYLPPLIAGACVYTVRLSSIKWQEVFRLMDDYRLTVTLMVPSVIHYLRPYLSELSAPDLRYSLFCGEALMVDDVVPWKQVASHATVWNVYGPTENTIYCTAYRVGSHDIKQHNGVVSIGKAMLHTHTMIVDSEHQKVVQGDTGELCLAGDMLTPGYWNDDEKNRQAFFSDGKRRWYLTGDICREDENGDIEYVGRSDSQVKIQGYRIELSEIESVARRYYDQQTAVVAVVLGEQNNQTINLVVECNDDGSSEQLQDFLRQYLPAYMLPSRVVFMPVFPQNANNKIDRKRIKESI</sequence>
<dbReference type="EMBL" id="LR134384">
    <property type="protein sequence ID" value="VEH14603.1"/>
    <property type="molecule type" value="Genomic_DNA"/>
</dbReference>
<dbReference type="InterPro" id="IPR020845">
    <property type="entry name" value="AMP-binding_CS"/>
</dbReference>
<dbReference type="AlphaFoldDB" id="A0A3S4TDH5"/>
<dbReference type="Gene3D" id="3.30.300.30">
    <property type="match status" value="1"/>
</dbReference>
<dbReference type="NCBIfam" id="TIGR01733">
    <property type="entry name" value="AA-adenyl-dom"/>
    <property type="match status" value="1"/>
</dbReference>
<evidence type="ECO:0000313" key="3">
    <source>
        <dbReference type="Proteomes" id="UP000274578"/>
    </source>
</evidence>
<dbReference type="GO" id="GO:0031177">
    <property type="term" value="F:phosphopantetheine binding"/>
    <property type="evidence" value="ECO:0007669"/>
    <property type="project" value="TreeGrafter"/>
</dbReference>
<gene>
    <name evidence="2" type="primary">tycA</name>
    <name evidence="2" type="ORF">NCTC13071_00580</name>
</gene>
<name>A0A3S4TDH5_9BACT</name>
<evidence type="ECO:0000259" key="1">
    <source>
        <dbReference type="Pfam" id="PF00501"/>
    </source>
</evidence>
<dbReference type="InterPro" id="IPR042099">
    <property type="entry name" value="ANL_N_sf"/>
</dbReference>
<dbReference type="CDD" id="cd05930">
    <property type="entry name" value="A_NRPS"/>
    <property type="match status" value="1"/>
</dbReference>
<proteinExistence type="predicted"/>
<dbReference type="RefSeq" id="WP_018920641.1">
    <property type="nucleotide sequence ID" value="NZ_LR134384.1"/>
</dbReference>
<dbReference type="GeneID" id="85011478"/>
<dbReference type="GO" id="GO:0043041">
    <property type="term" value="P:amino acid activation for nonribosomal peptide biosynthetic process"/>
    <property type="evidence" value="ECO:0007669"/>
    <property type="project" value="TreeGrafter"/>
</dbReference>
<protein>
    <submittedName>
        <fullName evidence="2">Tyrocidine synthase I</fullName>
    </submittedName>
</protein>
<dbReference type="Pfam" id="PF00501">
    <property type="entry name" value="AMP-binding"/>
    <property type="match status" value="1"/>
</dbReference>
<dbReference type="KEGG" id="poc:NCTC13071_00580"/>
<dbReference type="PANTHER" id="PTHR45527">
    <property type="entry name" value="NONRIBOSOMAL PEPTIDE SYNTHETASE"/>
    <property type="match status" value="1"/>
</dbReference>
<feature type="domain" description="AMP-dependent synthetase/ligase" evidence="1">
    <location>
        <begin position="26"/>
        <end position="355"/>
    </location>
</feature>
<dbReference type="PROSITE" id="PS00455">
    <property type="entry name" value="AMP_BINDING"/>
    <property type="match status" value="1"/>
</dbReference>
<evidence type="ECO:0000313" key="2">
    <source>
        <dbReference type="EMBL" id="VEH14603.1"/>
    </source>
</evidence>
<dbReference type="PANTHER" id="PTHR45527:SF1">
    <property type="entry name" value="FATTY ACID SYNTHASE"/>
    <property type="match status" value="1"/>
</dbReference>
<dbReference type="InterPro" id="IPR045851">
    <property type="entry name" value="AMP-bd_C_sf"/>
</dbReference>
<dbReference type="SUPFAM" id="SSF56801">
    <property type="entry name" value="Acetyl-CoA synthetase-like"/>
    <property type="match status" value="1"/>
</dbReference>
<dbReference type="InterPro" id="IPR010071">
    <property type="entry name" value="AA_adenyl_dom"/>
</dbReference>